<dbReference type="EMBL" id="JBEDUW010000001">
    <property type="protein sequence ID" value="KAK9951526.1"/>
    <property type="molecule type" value="Genomic_DNA"/>
</dbReference>
<name>A0AAW1YS41_RUBAR</name>
<protein>
    <submittedName>
        <fullName evidence="1">Uncharacterized protein</fullName>
    </submittedName>
</protein>
<dbReference type="AlphaFoldDB" id="A0AAW1YS41"/>
<gene>
    <name evidence="1" type="ORF">M0R45_006964</name>
</gene>
<dbReference type="Proteomes" id="UP001457282">
    <property type="component" value="Unassembled WGS sequence"/>
</dbReference>
<proteinExistence type="predicted"/>
<sequence length="146" mass="15325">MGGASNRLLSLLSTTAHPLPLPFPLHHHTTTTTASLVSSSSASLAAPPIPHSSVLFSFAIILPLVAPPLSLSNPLTISTLIPTPPAHLHTPGRSGRTSLMFSLPPVILISMMPTTPSPCLSGRLCARCHCLFGLCEGTTWPYQVAF</sequence>
<comment type="caution">
    <text evidence="1">The sequence shown here is derived from an EMBL/GenBank/DDBJ whole genome shotgun (WGS) entry which is preliminary data.</text>
</comment>
<evidence type="ECO:0000313" key="2">
    <source>
        <dbReference type="Proteomes" id="UP001457282"/>
    </source>
</evidence>
<accession>A0AAW1YS41</accession>
<evidence type="ECO:0000313" key="1">
    <source>
        <dbReference type="EMBL" id="KAK9951526.1"/>
    </source>
</evidence>
<organism evidence="1 2">
    <name type="scientific">Rubus argutus</name>
    <name type="common">Southern blackberry</name>
    <dbReference type="NCBI Taxonomy" id="59490"/>
    <lineage>
        <taxon>Eukaryota</taxon>
        <taxon>Viridiplantae</taxon>
        <taxon>Streptophyta</taxon>
        <taxon>Embryophyta</taxon>
        <taxon>Tracheophyta</taxon>
        <taxon>Spermatophyta</taxon>
        <taxon>Magnoliopsida</taxon>
        <taxon>eudicotyledons</taxon>
        <taxon>Gunneridae</taxon>
        <taxon>Pentapetalae</taxon>
        <taxon>rosids</taxon>
        <taxon>fabids</taxon>
        <taxon>Rosales</taxon>
        <taxon>Rosaceae</taxon>
        <taxon>Rosoideae</taxon>
        <taxon>Rosoideae incertae sedis</taxon>
        <taxon>Rubus</taxon>
    </lineage>
</organism>
<keyword evidence="2" id="KW-1185">Reference proteome</keyword>
<reference evidence="1 2" key="1">
    <citation type="journal article" date="2023" name="G3 (Bethesda)">
        <title>A chromosome-length genome assembly and annotation of blackberry (Rubus argutus, cv. 'Hillquist').</title>
        <authorList>
            <person name="Bruna T."/>
            <person name="Aryal R."/>
            <person name="Dudchenko O."/>
            <person name="Sargent D.J."/>
            <person name="Mead D."/>
            <person name="Buti M."/>
            <person name="Cavallini A."/>
            <person name="Hytonen T."/>
            <person name="Andres J."/>
            <person name="Pham M."/>
            <person name="Weisz D."/>
            <person name="Mascagni F."/>
            <person name="Usai G."/>
            <person name="Natali L."/>
            <person name="Bassil N."/>
            <person name="Fernandez G.E."/>
            <person name="Lomsadze A."/>
            <person name="Armour M."/>
            <person name="Olukolu B."/>
            <person name="Poorten T."/>
            <person name="Britton C."/>
            <person name="Davik J."/>
            <person name="Ashrafi H."/>
            <person name="Aiden E.L."/>
            <person name="Borodovsky M."/>
            <person name="Worthington M."/>
        </authorList>
    </citation>
    <scope>NUCLEOTIDE SEQUENCE [LARGE SCALE GENOMIC DNA]</scope>
    <source>
        <strain evidence="1">PI 553951</strain>
    </source>
</reference>